<evidence type="ECO:0000256" key="3">
    <source>
        <dbReference type="PROSITE-ProRule" id="PRU00221"/>
    </source>
</evidence>
<dbReference type="EMBL" id="JADCUA010000001">
    <property type="protein sequence ID" value="KAH9843969.1"/>
    <property type="molecule type" value="Genomic_DNA"/>
</dbReference>
<dbReference type="Proteomes" id="UP000814176">
    <property type="component" value="Unassembled WGS sequence"/>
</dbReference>
<feature type="region of interest" description="Disordered" evidence="4">
    <location>
        <begin position="381"/>
        <end position="414"/>
    </location>
</feature>
<keyword evidence="1 3" id="KW-0853">WD repeat</keyword>
<organism evidence="5 6">
    <name type="scientific">Rhodofomes roseus</name>
    <dbReference type="NCBI Taxonomy" id="34475"/>
    <lineage>
        <taxon>Eukaryota</taxon>
        <taxon>Fungi</taxon>
        <taxon>Dikarya</taxon>
        <taxon>Basidiomycota</taxon>
        <taxon>Agaricomycotina</taxon>
        <taxon>Agaricomycetes</taxon>
        <taxon>Polyporales</taxon>
        <taxon>Rhodofomes</taxon>
    </lineage>
</organism>
<dbReference type="InterPro" id="IPR036322">
    <property type="entry name" value="WD40_repeat_dom_sf"/>
</dbReference>
<dbReference type="PROSITE" id="PS50082">
    <property type="entry name" value="WD_REPEATS_2"/>
    <property type="match status" value="1"/>
</dbReference>
<comment type="caution">
    <text evidence="5">The sequence shown here is derived from an EMBL/GenBank/DDBJ whole genome shotgun (WGS) entry which is preliminary data.</text>
</comment>
<dbReference type="Pfam" id="PF00400">
    <property type="entry name" value="WD40"/>
    <property type="match status" value="2"/>
</dbReference>
<keyword evidence="2" id="KW-0677">Repeat</keyword>
<dbReference type="InterPro" id="IPR001680">
    <property type="entry name" value="WD40_rpt"/>
</dbReference>
<dbReference type="InterPro" id="IPR039328">
    <property type="entry name" value="WDR89"/>
</dbReference>
<accession>A0ABQ8KY20</accession>
<feature type="repeat" description="WD" evidence="3">
    <location>
        <begin position="62"/>
        <end position="99"/>
    </location>
</feature>
<dbReference type="PANTHER" id="PTHR22889:SF0">
    <property type="entry name" value="WD REPEAT-CONTAINING PROTEIN 89"/>
    <property type="match status" value="1"/>
</dbReference>
<evidence type="ECO:0000313" key="5">
    <source>
        <dbReference type="EMBL" id="KAH9843969.1"/>
    </source>
</evidence>
<gene>
    <name evidence="5" type="ORF">C8Q71DRAFT_793596</name>
</gene>
<dbReference type="InterPro" id="IPR015943">
    <property type="entry name" value="WD40/YVTN_repeat-like_dom_sf"/>
</dbReference>
<dbReference type="SMART" id="SM00320">
    <property type="entry name" value="WD40"/>
    <property type="match status" value="4"/>
</dbReference>
<evidence type="ECO:0000313" key="6">
    <source>
        <dbReference type="Proteomes" id="UP000814176"/>
    </source>
</evidence>
<reference evidence="5 6" key="1">
    <citation type="journal article" date="2021" name="Environ. Microbiol.">
        <title>Gene family expansions and transcriptome signatures uncover fungal adaptations to wood decay.</title>
        <authorList>
            <person name="Hage H."/>
            <person name="Miyauchi S."/>
            <person name="Viragh M."/>
            <person name="Drula E."/>
            <person name="Min B."/>
            <person name="Chaduli D."/>
            <person name="Navarro D."/>
            <person name="Favel A."/>
            <person name="Norest M."/>
            <person name="Lesage-Meessen L."/>
            <person name="Balint B."/>
            <person name="Merenyi Z."/>
            <person name="de Eugenio L."/>
            <person name="Morin E."/>
            <person name="Martinez A.T."/>
            <person name="Baldrian P."/>
            <person name="Stursova M."/>
            <person name="Martinez M.J."/>
            <person name="Novotny C."/>
            <person name="Magnuson J.K."/>
            <person name="Spatafora J.W."/>
            <person name="Maurice S."/>
            <person name="Pangilinan J."/>
            <person name="Andreopoulos W."/>
            <person name="LaButti K."/>
            <person name="Hundley H."/>
            <person name="Na H."/>
            <person name="Kuo A."/>
            <person name="Barry K."/>
            <person name="Lipzen A."/>
            <person name="Henrissat B."/>
            <person name="Riley R."/>
            <person name="Ahrendt S."/>
            <person name="Nagy L.G."/>
            <person name="Grigoriev I.V."/>
            <person name="Martin F."/>
            <person name="Rosso M.N."/>
        </authorList>
    </citation>
    <scope>NUCLEOTIDE SEQUENCE [LARGE SCALE GENOMIC DNA]</scope>
    <source>
        <strain evidence="5 6">CIRM-BRFM 1785</strain>
    </source>
</reference>
<protein>
    <submittedName>
        <fullName evidence="5">WD40-repeat-containing domain protein</fullName>
    </submittedName>
</protein>
<keyword evidence="6" id="KW-1185">Reference proteome</keyword>
<dbReference type="SUPFAM" id="SSF50978">
    <property type="entry name" value="WD40 repeat-like"/>
    <property type="match status" value="1"/>
</dbReference>
<proteinExistence type="predicted"/>
<dbReference type="GeneID" id="72006217"/>
<sequence>MSLLDSPATKHTLAPLKATSLPSEAYVISIVSLPSFYALSASSPDNAIHLFDKSRLDRVRTIAGHEAGITCLRSASNFAGSTSPILLSSGKDGVIKAWDGRDPGNSPIMTALTGLRPHALLSCDISVDGTVIAAGTELQGDDASLLYWDPRSPAAPLRIHSSTHSDDITAVHFSRTSPRHLLSGSSDGLLCTSNADEADEDEAGLHVGNWGCGIAQAGWIHTRAGPPGIWASSDMETFSVWSGELDLVQDTDIRKPSIHRDDEFTWVTDYYIGAHNYHTVPQGLDNDLSMFVGSNEGDVALLTRSTLKDPNAPWVLSHSWQKGHVGVVRSVLWDEEVTSQILIRVIRITQMRSQNNILLTGGEDSRLNAWSGPSASRFFLGNDELSSHSSMEHDDPMDIDDSADGPTRKRRRSG</sequence>
<dbReference type="PANTHER" id="PTHR22889">
    <property type="entry name" value="WD REPEAT-CONTAINING PROTEIN 89"/>
    <property type="match status" value="1"/>
</dbReference>
<dbReference type="RefSeq" id="XP_047784779.1">
    <property type="nucleotide sequence ID" value="XM_047925485.1"/>
</dbReference>
<evidence type="ECO:0000256" key="4">
    <source>
        <dbReference type="SAM" id="MobiDB-lite"/>
    </source>
</evidence>
<evidence type="ECO:0000256" key="1">
    <source>
        <dbReference type="ARBA" id="ARBA00022574"/>
    </source>
</evidence>
<dbReference type="Gene3D" id="2.130.10.10">
    <property type="entry name" value="YVTN repeat-like/Quinoprotein amine dehydrogenase"/>
    <property type="match status" value="1"/>
</dbReference>
<evidence type="ECO:0000256" key="2">
    <source>
        <dbReference type="ARBA" id="ARBA00022737"/>
    </source>
</evidence>
<name>A0ABQ8KY20_9APHY</name>